<dbReference type="RefSeq" id="WP_273737832.1">
    <property type="nucleotide sequence ID" value="NZ_JAQIVI010000098.1"/>
</dbReference>
<reference evidence="1 2" key="1">
    <citation type="journal article" date="2019" name="Int. J. Syst. Evol. Microbiol.">
        <title>The Global Catalogue of Microorganisms (GCM) 10K type strain sequencing project: providing services to taxonomists for standard genome sequencing and annotation.</title>
        <authorList>
            <consortium name="The Broad Institute Genomics Platform"/>
            <consortium name="The Broad Institute Genome Sequencing Center for Infectious Disease"/>
            <person name="Wu L."/>
            <person name="Ma J."/>
        </authorList>
    </citation>
    <scope>NUCLEOTIDE SEQUENCE [LARGE SCALE GENOMIC DNA]</scope>
    <source>
        <strain evidence="1 2">LMG 29247</strain>
    </source>
</reference>
<sequence>MMEEARIAWVANNKLDARCPVCGPPIEFDIEDEFIECSWNARCGATWKVQNVVAEVEEVGERSMCPVEWITDYLIRAEGSEYTTGEN</sequence>
<keyword evidence="2" id="KW-1185">Reference proteome</keyword>
<evidence type="ECO:0000313" key="2">
    <source>
        <dbReference type="Proteomes" id="UP001596383"/>
    </source>
</evidence>
<comment type="caution">
    <text evidence="1">The sequence shown here is derived from an EMBL/GenBank/DDBJ whole genome shotgun (WGS) entry which is preliminary data.</text>
</comment>
<evidence type="ECO:0000313" key="1">
    <source>
        <dbReference type="EMBL" id="MFC6764774.1"/>
    </source>
</evidence>
<dbReference type="EMBL" id="JBHSWV010000098">
    <property type="protein sequence ID" value="MFC6764774.1"/>
    <property type="molecule type" value="Genomic_DNA"/>
</dbReference>
<protein>
    <recommendedName>
        <fullName evidence="3">Transcription factor zinc-finger domain-containing protein</fullName>
    </recommendedName>
</protein>
<accession>A0ABD5SJL1</accession>
<dbReference type="Proteomes" id="UP001596383">
    <property type="component" value="Unassembled WGS sequence"/>
</dbReference>
<organism evidence="1 2">
    <name type="scientific">Natrinema soli</name>
    <dbReference type="NCBI Taxonomy" id="1930624"/>
    <lineage>
        <taxon>Archaea</taxon>
        <taxon>Methanobacteriati</taxon>
        <taxon>Methanobacteriota</taxon>
        <taxon>Stenosarchaea group</taxon>
        <taxon>Halobacteria</taxon>
        <taxon>Halobacteriales</taxon>
        <taxon>Natrialbaceae</taxon>
        <taxon>Natrinema</taxon>
    </lineage>
</organism>
<gene>
    <name evidence="1" type="ORF">ACFQE6_06985</name>
</gene>
<proteinExistence type="predicted"/>
<evidence type="ECO:0008006" key="3">
    <source>
        <dbReference type="Google" id="ProtNLM"/>
    </source>
</evidence>
<name>A0ABD5SJL1_9EURY</name>
<dbReference type="AlphaFoldDB" id="A0ABD5SJL1"/>